<dbReference type="AlphaFoldDB" id="A0A5A7RG13"/>
<sequence length="120" mass="13618">MYVNFPKISPCLSRPNNKFGEATRQHRPRQLLQLNNHKRHTFSTATLVPQAPYHGFSLIHRSSGVDSCDHKRMPHTSFYAAKASPDNYQILTESASFLISSGVVSIWMFPISMLAEHVMC</sequence>
<gene>
    <name evidence="1" type="ORF">STAS_33821</name>
</gene>
<name>A0A5A7RG13_STRAF</name>
<comment type="caution">
    <text evidence="1">The sequence shown here is derived from an EMBL/GenBank/DDBJ whole genome shotgun (WGS) entry which is preliminary data.</text>
</comment>
<keyword evidence="2" id="KW-1185">Reference proteome</keyword>
<protein>
    <submittedName>
        <fullName evidence="1">T-cell receptor beta chain V region C5</fullName>
    </submittedName>
</protein>
<proteinExistence type="predicted"/>
<reference evidence="2" key="1">
    <citation type="journal article" date="2019" name="Curr. Biol.">
        <title>Genome Sequence of Striga asiatica Provides Insight into the Evolution of Plant Parasitism.</title>
        <authorList>
            <person name="Yoshida S."/>
            <person name="Kim S."/>
            <person name="Wafula E.K."/>
            <person name="Tanskanen J."/>
            <person name="Kim Y.M."/>
            <person name="Honaas L."/>
            <person name="Yang Z."/>
            <person name="Spallek T."/>
            <person name="Conn C.E."/>
            <person name="Ichihashi Y."/>
            <person name="Cheong K."/>
            <person name="Cui S."/>
            <person name="Der J.P."/>
            <person name="Gundlach H."/>
            <person name="Jiao Y."/>
            <person name="Hori C."/>
            <person name="Ishida J.K."/>
            <person name="Kasahara H."/>
            <person name="Kiba T."/>
            <person name="Kim M.S."/>
            <person name="Koo N."/>
            <person name="Laohavisit A."/>
            <person name="Lee Y.H."/>
            <person name="Lumba S."/>
            <person name="McCourt P."/>
            <person name="Mortimer J.C."/>
            <person name="Mutuku J.M."/>
            <person name="Nomura T."/>
            <person name="Sasaki-Sekimoto Y."/>
            <person name="Seto Y."/>
            <person name="Wang Y."/>
            <person name="Wakatake T."/>
            <person name="Sakakibara H."/>
            <person name="Demura T."/>
            <person name="Yamaguchi S."/>
            <person name="Yoneyama K."/>
            <person name="Manabe R.I."/>
            <person name="Nelson D.C."/>
            <person name="Schulman A.H."/>
            <person name="Timko M.P."/>
            <person name="dePamphilis C.W."/>
            <person name="Choi D."/>
            <person name="Shirasu K."/>
        </authorList>
    </citation>
    <scope>NUCLEOTIDE SEQUENCE [LARGE SCALE GENOMIC DNA]</scope>
    <source>
        <strain evidence="2">cv. UVA1</strain>
    </source>
</reference>
<organism evidence="1 2">
    <name type="scientific">Striga asiatica</name>
    <name type="common">Asiatic witchweed</name>
    <name type="synonym">Buchnera asiatica</name>
    <dbReference type="NCBI Taxonomy" id="4170"/>
    <lineage>
        <taxon>Eukaryota</taxon>
        <taxon>Viridiplantae</taxon>
        <taxon>Streptophyta</taxon>
        <taxon>Embryophyta</taxon>
        <taxon>Tracheophyta</taxon>
        <taxon>Spermatophyta</taxon>
        <taxon>Magnoliopsida</taxon>
        <taxon>eudicotyledons</taxon>
        <taxon>Gunneridae</taxon>
        <taxon>Pentapetalae</taxon>
        <taxon>asterids</taxon>
        <taxon>lamiids</taxon>
        <taxon>Lamiales</taxon>
        <taxon>Orobanchaceae</taxon>
        <taxon>Buchnereae</taxon>
        <taxon>Striga</taxon>
    </lineage>
</organism>
<dbReference type="Proteomes" id="UP000325081">
    <property type="component" value="Unassembled WGS sequence"/>
</dbReference>
<dbReference type="EMBL" id="BKCP01012514">
    <property type="protein sequence ID" value="GER56109.1"/>
    <property type="molecule type" value="Genomic_DNA"/>
</dbReference>
<accession>A0A5A7RG13</accession>
<evidence type="ECO:0000313" key="1">
    <source>
        <dbReference type="EMBL" id="GER56109.1"/>
    </source>
</evidence>
<evidence type="ECO:0000313" key="2">
    <source>
        <dbReference type="Proteomes" id="UP000325081"/>
    </source>
</evidence>
<keyword evidence="1" id="KW-0675">Receptor</keyword>